<evidence type="ECO:0000313" key="1">
    <source>
        <dbReference type="EMBL" id="KAL3770718.1"/>
    </source>
</evidence>
<dbReference type="Proteomes" id="UP001530293">
    <property type="component" value="Unassembled WGS sequence"/>
</dbReference>
<evidence type="ECO:0000313" key="2">
    <source>
        <dbReference type="Proteomes" id="UP001530293"/>
    </source>
</evidence>
<comment type="caution">
    <text evidence="1">The sequence shown here is derived from an EMBL/GenBank/DDBJ whole genome shotgun (WGS) entry which is preliminary data.</text>
</comment>
<accession>A0ABD3N3M5</accession>
<sequence length="147" mass="16232">MTNTSSMKAQAVTFSVSSELYILPAGQQDGSATWYSSQDKQYFRRSMVSSIRQASQAIEKLPQGATMTKEQLIDCLGIELFITKGAARSAAEVRRAHMDAVLSEQQRQRQCGTCDIGRLSNISQQGSLWTKERALKLAKGYSALSME</sequence>
<reference evidence="1 2" key="1">
    <citation type="submission" date="2024-10" db="EMBL/GenBank/DDBJ databases">
        <title>Updated reference genomes for cyclostephanoid diatoms.</title>
        <authorList>
            <person name="Roberts W.R."/>
            <person name="Alverson A.J."/>
        </authorList>
    </citation>
    <scope>NUCLEOTIDE SEQUENCE [LARGE SCALE GENOMIC DNA]</scope>
    <source>
        <strain evidence="1 2">AJA232-27</strain>
    </source>
</reference>
<dbReference type="EMBL" id="JALLBG020000037">
    <property type="protein sequence ID" value="KAL3770718.1"/>
    <property type="molecule type" value="Genomic_DNA"/>
</dbReference>
<protein>
    <submittedName>
        <fullName evidence="1">Uncharacterized protein</fullName>
    </submittedName>
</protein>
<keyword evidence="2" id="KW-1185">Reference proteome</keyword>
<dbReference type="AlphaFoldDB" id="A0ABD3N3M5"/>
<organism evidence="1 2">
    <name type="scientific">Discostella pseudostelligera</name>
    <dbReference type="NCBI Taxonomy" id="259834"/>
    <lineage>
        <taxon>Eukaryota</taxon>
        <taxon>Sar</taxon>
        <taxon>Stramenopiles</taxon>
        <taxon>Ochrophyta</taxon>
        <taxon>Bacillariophyta</taxon>
        <taxon>Coscinodiscophyceae</taxon>
        <taxon>Thalassiosirophycidae</taxon>
        <taxon>Stephanodiscales</taxon>
        <taxon>Stephanodiscaceae</taxon>
        <taxon>Discostella</taxon>
    </lineage>
</organism>
<proteinExistence type="predicted"/>
<gene>
    <name evidence="1" type="ORF">ACHAWU_009250</name>
</gene>
<name>A0ABD3N3M5_9STRA</name>